<name>A0A7J5A760_9FLAO</name>
<organism evidence="1 2">
    <name type="scientific">Tenacibaculum aiptasiae</name>
    <dbReference type="NCBI Taxonomy" id="426481"/>
    <lineage>
        <taxon>Bacteria</taxon>
        <taxon>Pseudomonadati</taxon>
        <taxon>Bacteroidota</taxon>
        <taxon>Flavobacteriia</taxon>
        <taxon>Flavobacteriales</taxon>
        <taxon>Flavobacteriaceae</taxon>
        <taxon>Tenacibaculum</taxon>
    </lineage>
</organism>
<dbReference type="EMBL" id="WAAU01000035">
    <property type="protein sequence ID" value="KAB1153390.1"/>
    <property type="molecule type" value="Genomic_DNA"/>
</dbReference>
<evidence type="ECO:0000313" key="2">
    <source>
        <dbReference type="Proteomes" id="UP000467305"/>
    </source>
</evidence>
<proteinExistence type="predicted"/>
<gene>
    <name evidence="1" type="ORF">F7018_17140</name>
</gene>
<protein>
    <submittedName>
        <fullName evidence="1">Uncharacterized protein</fullName>
    </submittedName>
</protein>
<dbReference type="Proteomes" id="UP000467305">
    <property type="component" value="Unassembled WGS sequence"/>
</dbReference>
<dbReference type="RefSeq" id="WP_150901329.1">
    <property type="nucleotide sequence ID" value="NZ_WAAU01000035.1"/>
</dbReference>
<evidence type="ECO:0000313" key="1">
    <source>
        <dbReference type="EMBL" id="KAB1153390.1"/>
    </source>
</evidence>
<comment type="caution">
    <text evidence="1">The sequence shown here is derived from an EMBL/GenBank/DDBJ whole genome shotgun (WGS) entry which is preliminary data.</text>
</comment>
<sequence length="101" mass="12147">MKIRTSISDFNVEYFFNNHVFDNETKNRIYDWDEFFRSKLITKLNELYEDDWKLDFTQKSEKSWMVDIQANDMTIVKNIKNIIIQSLDGFEIEAFCSGRGI</sequence>
<keyword evidence="2" id="KW-1185">Reference proteome</keyword>
<reference evidence="1 2" key="1">
    <citation type="submission" date="2019-09" db="EMBL/GenBank/DDBJ databases">
        <authorList>
            <person name="Cao W.R."/>
        </authorList>
    </citation>
    <scope>NUCLEOTIDE SEQUENCE [LARGE SCALE GENOMIC DNA]</scope>
    <source>
        <strain evidence="2">a4</strain>
    </source>
</reference>
<dbReference type="AlphaFoldDB" id="A0A7J5A760"/>
<accession>A0A7J5A760</accession>